<evidence type="ECO:0000313" key="2">
    <source>
        <dbReference type="EMBL" id="SER38694.1"/>
    </source>
</evidence>
<dbReference type="Proteomes" id="UP000199503">
    <property type="component" value="Unassembled WGS sequence"/>
</dbReference>
<keyword evidence="1" id="KW-0472">Membrane</keyword>
<feature type="transmembrane region" description="Helical" evidence="1">
    <location>
        <begin position="176"/>
        <end position="195"/>
    </location>
</feature>
<feature type="transmembrane region" description="Helical" evidence="1">
    <location>
        <begin position="126"/>
        <end position="146"/>
    </location>
</feature>
<feature type="transmembrane region" description="Helical" evidence="1">
    <location>
        <begin position="7"/>
        <end position="29"/>
    </location>
</feature>
<dbReference type="EMBL" id="FOFV01000008">
    <property type="protein sequence ID" value="SER38694.1"/>
    <property type="molecule type" value="Genomic_DNA"/>
</dbReference>
<keyword evidence="3" id="KW-1185">Reference proteome</keyword>
<name>A0A1H9NRN2_9PSEU</name>
<evidence type="ECO:0000256" key="1">
    <source>
        <dbReference type="SAM" id="Phobius"/>
    </source>
</evidence>
<feature type="transmembrane region" description="Helical" evidence="1">
    <location>
        <begin position="49"/>
        <end position="69"/>
    </location>
</feature>
<sequence length="227" mass="23665">MRFPNGWVGGAALIAGPVLLAGTLLRSPFHFFFPDQLKALHEHPELVRAAYTAFLAGNVVLWAAVAHLVQRIGTRWAAWGGVLVTVGLFARTFHAGVDQAAFNATGQLGVERATALVAGGYGELHLFSALSFTIVLGWFVLAFAAYRAKAFGLVRSVALATAGLLPLGVLKGTEPLSVVGTAGLCVALVPLGVRVLRELPRPTRKNVLTAVPVALGLGALAVLSTLG</sequence>
<dbReference type="RefSeq" id="WP_089918850.1">
    <property type="nucleotide sequence ID" value="NZ_FOFV01000008.1"/>
</dbReference>
<organism evidence="2 3">
    <name type="scientific">Lentzea albida</name>
    <dbReference type="NCBI Taxonomy" id="65499"/>
    <lineage>
        <taxon>Bacteria</taxon>
        <taxon>Bacillati</taxon>
        <taxon>Actinomycetota</taxon>
        <taxon>Actinomycetes</taxon>
        <taxon>Pseudonocardiales</taxon>
        <taxon>Pseudonocardiaceae</taxon>
        <taxon>Lentzea</taxon>
    </lineage>
</organism>
<keyword evidence="1" id="KW-0812">Transmembrane</keyword>
<feature type="transmembrane region" description="Helical" evidence="1">
    <location>
        <begin position="207"/>
        <end position="226"/>
    </location>
</feature>
<proteinExistence type="predicted"/>
<keyword evidence="1" id="KW-1133">Transmembrane helix</keyword>
<accession>A0A1H9NRN2</accession>
<dbReference type="AlphaFoldDB" id="A0A1H9NRN2"/>
<dbReference type="OrthoDB" id="3294110at2"/>
<evidence type="ECO:0000313" key="3">
    <source>
        <dbReference type="Proteomes" id="UP000199503"/>
    </source>
</evidence>
<feature type="transmembrane region" description="Helical" evidence="1">
    <location>
        <begin position="76"/>
        <end position="93"/>
    </location>
</feature>
<protein>
    <submittedName>
        <fullName evidence="2">Uncharacterized protein</fullName>
    </submittedName>
</protein>
<gene>
    <name evidence="2" type="ORF">SAMN04488000_108298</name>
</gene>
<feature type="transmembrane region" description="Helical" evidence="1">
    <location>
        <begin position="153"/>
        <end position="170"/>
    </location>
</feature>
<reference evidence="3" key="1">
    <citation type="submission" date="2016-10" db="EMBL/GenBank/DDBJ databases">
        <authorList>
            <person name="Varghese N."/>
            <person name="Submissions S."/>
        </authorList>
    </citation>
    <scope>NUCLEOTIDE SEQUENCE [LARGE SCALE GENOMIC DNA]</scope>
    <source>
        <strain evidence="3">DSM 44437</strain>
    </source>
</reference>